<dbReference type="InterPro" id="IPR018247">
    <property type="entry name" value="EF_Hand_1_Ca_BS"/>
</dbReference>
<dbReference type="PROSITE" id="PS50222">
    <property type="entry name" value="EF_HAND_2"/>
    <property type="match status" value="1"/>
</dbReference>
<keyword evidence="3" id="KW-1185">Reference proteome</keyword>
<dbReference type="EMBL" id="JAAALK010000282">
    <property type="protein sequence ID" value="KAG8079714.1"/>
    <property type="molecule type" value="Genomic_DNA"/>
</dbReference>
<dbReference type="PROSITE" id="PS00018">
    <property type="entry name" value="EF_HAND_1"/>
    <property type="match status" value="2"/>
</dbReference>
<dbReference type="GO" id="GO:0005509">
    <property type="term" value="F:calcium ion binding"/>
    <property type="evidence" value="ECO:0007669"/>
    <property type="project" value="InterPro"/>
</dbReference>
<dbReference type="Pfam" id="PF13202">
    <property type="entry name" value="EF-hand_5"/>
    <property type="match status" value="2"/>
</dbReference>
<dbReference type="InterPro" id="IPR002048">
    <property type="entry name" value="EF_hand_dom"/>
</dbReference>
<dbReference type="AlphaFoldDB" id="A0A8J5W669"/>
<evidence type="ECO:0000313" key="3">
    <source>
        <dbReference type="Proteomes" id="UP000729402"/>
    </source>
</evidence>
<evidence type="ECO:0000313" key="2">
    <source>
        <dbReference type="EMBL" id="KAG8079714.1"/>
    </source>
</evidence>
<comment type="caution">
    <text evidence="2">The sequence shown here is derived from an EMBL/GenBank/DDBJ whole genome shotgun (WGS) entry which is preliminary data.</text>
</comment>
<organism evidence="2 3">
    <name type="scientific">Zizania palustris</name>
    <name type="common">Northern wild rice</name>
    <dbReference type="NCBI Taxonomy" id="103762"/>
    <lineage>
        <taxon>Eukaryota</taxon>
        <taxon>Viridiplantae</taxon>
        <taxon>Streptophyta</taxon>
        <taxon>Embryophyta</taxon>
        <taxon>Tracheophyta</taxon>
        <taxon>Spermatophyta</taxon>
        <taxon>Magnoliopsida</taxon>
        <taxon>Liliopsida</taxon>
        <taxon>Poales</taxon>
        <taxon>Poaceae</taxon>
        <taxon>BOP clade</taxon>
        <taxon>Oryzoideae</taxon>
        <taxon>Oryzeae</taxon>
        <taxon>Zizaniinae</taxon>
        <taxon>Zizania</taxon>
    </lineage>
</organism>
<gene>
    <name evidence="2" type="ORF">GUJ93_ZPchr0007g5097</name>
</gene>
<dbReference type="Proteomes" id="UP000729402">
    <property type="component" value="Unassembled WGS sequence"/>
</dbReference>
<reference evidence="2" key="2">
    <citation type="submission" date="2021-02" db="EMBL/GenBank/DDBJ databases">
        <authorList>
            <person name="Kimball J.A."/>
            <person name="Haas M.W."/>
            <person name="Macchietto M."/>
            <person name="Kono T."/>
            <person name="Duquette J."/>
            <person name="Shao M."/>
        </authorList>
    </citation>
    <scope>NUCLEOTIDE SEQUENCE</scope>
    <source>
        <tissue evidence="2">Fresh leaf tissue</tissue>
    </source>
</reference>
<protein>
    <recommendedName>
        <fullName evidence="1">EF-hand domain-containing protein</fullName>
    </recommendedName>
</protein>
<sequence>MSTRALVTAYRGLNYGEQEHHQTKPVGVEELKRWLMQFDTDGDGRISQRELREAIRRRGAWFPGLRAWRAVHRADRNRNGFVDDDEIESLIDMAEKDLGFKIHRDPAAGPAGRAFH</sequence>
<dbReference type="SMART" id="SM00054">
    <property type="entry name" value="EFh"/>
    <property type="match status" value="1"/>
</dbReference>
<evidence type="ECO:0000259" key="1">
    <source>
        <dbReference type="PROSITE" id="PS50222"/>
    </source>
</evidence>
<proteinExistence type="predicted"/>
<reference evidence="2" key="1">
    <citation type="journal article" date="2021" name="bioRxiv">
        <title>Whole Genome Assembly and Annotation of Northern Wild Rice, Zizania palustris L., Supports a Whole Genome Duplication in the Zizania Genus.</title>
        <authorList>
            <person name="Haas M."/>
            <person name="Kono T."/>
            <person name="Macchietto M."/>
            <person name="Millas R."/>
            <person name="McGilp L."/>
            <person name="Shao M."/>
            <person name="Duquette J."/>
            <person name="Hirsch C.N."/>
            <person name="Kimball J."/>
        </authorList>
    </citation>
    <scope>NUCLEOTIDE SEQUENCE</scope>
    <source>
        <tissue evidence="2">Fresh leaf tissue</tissue>
    </source>
</reference>
<feature type="domain" description="EF-hand" evidence="1">
    <location>
        <begin position="26"/>
        <end position="61"/>
    </location>
</feature>
<dbReference type="OrthoDB" id="26525at2759"/>
<accession>A0A8J5W669</accession>
<name>A0A8J5W669_ZIZPA</name>